<proteinExistence type="predicted"/>
<feature type="domain" description="YgjP-like metallopeptidase" evidence="1">
    <location>
        <begin position="34"/>
        <end position="235"/>
    </location>
</feature>
<dbReference type="PANTHER" id="PTHR30399:SF1">
    <property type="entry name" value="UTP PYROPHOSPHATASE"/>
    <property type="match status" value="1"/>
</dbReference>
<dbReference type="Pfam" id="PF01863">
    <property type="entry name" value="YgjP-like"/>
    <property type="match status" value="1"/>
</dbReference>
<dbReference type="PANTHER" id="PTHR30399">
    <property type="entry name" value="UNCHARACTERIZED PROTEIN YGJP"/>
    <property type="match status" value="1"/>
</dbReference>
<reference evidence="3" key="1">
    <citation type="submission" date="2017-08" db="EMBL/GenBank/DDBJ databases">
        <title>Direct submision.</title>
        <authorList>
            <person name="Kim S.-J."/>
            <person name="Rhee S.-K."/>
        </authorList>
    </citation>
    <scope>NUCLEOTIDE SEQUENCE [LARGE SCALE GENOMIC DNA]</scope>
    <source>
        <strain evidence="3">GI5</strain>
    </source>
</reference>
<dbReference type="CDD" id="cd07344">
    <property type="entry name" value="M48_yhfN_like"/>
    <property type="match status" value="1"/>
</dbReference>
<evidence type="ECO:0000313" key="3">
    <source>
        <dbReference type="Proteomes" id="UP000235116"/>
    </source>
</evidence>
<evidence type="ECO:0000313" key="2">
    <source>
        <dbReference type="EMBL" id="AUM14746.1"/>
    </source>
</evidence>
<accession>A0A2K9LQY1</accession>
<keyword evidence="3" id="KW-1185">Reference proteome</keyword>
<dbReference type="AlphaFoldDB" id="A0A2K9LQY1"/>
<dbReference type="Proteomes" id="UP000235116">
    <property type="component" value="Chromosome"/>
</dbReference>
<name>A0A2K9LQY1_9GAMM</name>
<organism evidence="2 3">
    <name type="scientific">Ketobacter alkanivorans</name>
    <dbReference type="NCBI Taxonomy" id="1917421"/>
    <lineage>
        <taxon>Bacteria</taxon>
        <taxon>Pseudomonadati</taxon>
        <taxon>Pseudomonadota</taxon>
        <taxon>Gammaproteobacteria</taxon>
        <taxon>Pseudomonadales</taxon>
        <taxon>Ketobacteraceae</taxon>
        <taxon>Ketobacter</taxon>
    </lineage>
</organism>
<dbReference type="EMBL" id="CP022684">
    <property type="protein sequence ID" value="AUM14746.1"/>
    <property type="molecule type" value="Genomic_DNA"/>
</dbReference>
<sequence length="240" mass="28733">MDGKWASVRVANRMTDEALAWKSEELSIKYCRRKTIGIYVSAEKGVEVRVPHFVSRQEALNFVDSKQDWIHKQLLNIAERPVRFEPTYQWGEVFYFLGEKQRFHHQALDAVDLVLPGSDQDDSDRIERRVQSWFREQALLLFNERHEHWREQMRGFELPESEVQQRSMKRRWGTCRKNGKIILNTHLARYPINCVDVVIVHELCHLLEFNHSRHFYNLMDQALPSWKEHDAMLNRLSLLY</sequence>
<dbReference type="KEGG" id="kak:Kalk_20960"/>
<dbReference type="InterPro" id="IPR002725">
    <property type="entry name" value="YgjP-like_metallopeptidase"/>
</dbReference>
<dbReference type="Gene3D" id="3.30.2010.10">
    <property type="entry name" value="Metalloproteases ('zincins'), catalytic domain"/>
    <property type="match status" value="1"/>
</dbReference>
<gene>
    <name evidence="2" type="ORF">Kalk_20960</name>
</gene>
<dbReference type="InterPro" id="IPR053136">
    <property type="entry name" value="UTP_pyrophosphatase-like"/>
</dbReference>
<evidence type="ECO:0000259" key="1">
    <source>
        <dbReference type="Pfam" id="PF01863"/>
    </source>
</evidence>
<protein>
    <recommendedName>
        <fullName evidence="1">YgjP-like metallopeptidase domain-containing protein</fullName>
    </recommendedName>
</protein>